<dbReference type="NCBIfam" id="TIGR01760">
    <property type="entry name" value="tape_meas_TP901"/>
    <property type="match status" value="1"/>
</dbReference>
<gene>
    <name evidence="5" type="ORF">GCM10023196_036870</name>
</gene>
<dbReference type="InterPro" id="IPR010090">
    <property type="entry name" value="Phage_tape_meas"/>
</dbReference>
<feature type="transmembrane region" description="Helical" evidence="3">
    <location>
        <begin position="601"/>
        <end position="623"/>
    </location>
</feature>
<feature type="coiled-coil region" evidence="2">
    <location>
        <begin position="940"/>
        <end position="971"/>
    </location>
</feature>
<evidence type="ECO:0000313" key="5">
    <source>
        <dbReference type="EMBL" id="GAA4626868.1"/>
    </source>
</evidence>
<keyword evidence="3" id="KW-0472">Membrane</keyword>
<dbReference type="RefSeq" id="WP_345432077.1">
    <property type="nucleotide sequence ID" value="NZ_BAABHK010000004.1"/>
</dbReference>
<organism evidence="5 6">
    <name type="scientific">Actinoallomurus vinaceus</name>
    <dbReference type="NCBI Taxonomy" id="1080074"/>
    <lineage>
        <taxon>Bacteria</taxon>
        <taxon>Bacillati</taxon>
        <taxon>Actinomycetota</taxon>
        <taxon>Actinomycetes</taxon>
        <taxon>Streptosporangiales</taxon>
        <taxon>Thermomonosporaceae</taxon>
        <taxon>Actinoallomurus</taxon>
    </lineage>
</organism>
<keyword evidence="3" id="KW-0812">Transmembrane</keyword>
<keyword evidence="6" id="KW-1185">Reference proteome</keyword>
<feature type="domain" description="Phage tail tape measure protein" evidence="4">
    <location>
        <begin position="225"/>
        <end position="422"/>
    </location>
</feature>
<keyword evidence="3" id="KW-1133">Transmembrane helix</keyword>
<evidence type="ECO:0000256" key="2">
    <source>
        <dbReference type="SAM" id="Coils"/>
    </source>
</evidence>
<name>A0ABP8U977_9ACTN</name>
<keyword evidence="2" id="KW-0175">Coiled coil</keyword>
<evidence type="ECO:0000256" key="3">
    <source>
        <dbReference type="SAM" id="Phobius"/>
    </source>
</evidence>
<evidence type="ECO:0000313" key="6">
    <source>
        <dbReference type="Proteomes" id="UP001501442"/>
    </source>
</evidence>
<proteinExistence type="predicted"/>
<comment type="caution">
    <text evidence="5">The sequence shown here is derived from an EMBL/GenBank/DDBJ whole genome shotgun (WGS) entry which is preliminary data.</text>
</comment>
<accession>A0ABP8U977</accession>
<dbReference type="PANTHER" id="PTHR37813">
    <property type="entry name" value="FELS-2 PROPHAGE PROTEIN"/>
    <property type="match status" value="1"/>
</dbReference>
<dbReference type="Pfam" id="PF10145">
    <property type="entry name" value="PhageMin_Tail"/>
    <property type="match status" value="1"/>
</dbReference>
<keyword evidence="1" id="KW-1188">Viral release from host cell</keyword>
<feature type="coiled-coil region" evidence="2">
    <location>
        <begin position="91"/>
        <end position="125"/>
    </location>
</feature>
<feature type="transmembrane region" description="Helical" evidence="3">
    <location>
        <begin position="572"/>
        <end position="594"/>
    </location>
</feature>
<feature type="transmembrane region" description="Helical" evidence="3">
    <location>
        <begin position="635"/>
        <end position="657"/>
    </location>
</feature>
<protein>
    <recommendedName>
        <fullName evidence="4">Phage tail tape measure protein domain-containing protein</fullName>
    </recommendedName>
</protein>
<sequence>MSGELLPPAVQEYIADATNYLAGIDAMIAANTRLTESIAAVNKELRAMNAAAKKTGVAPGAAAGAGGADAAAEQAAAPRALGESARAAAEEETVLSEAEKLAAEAAQLEAEMTASLAREQQLLAEASKASAEAQKVLTASQKLGGEAAAAAAEKNTVLRATASSLYGGMQELGKGVLLAGAAFTAYGVKSAADFQTQIMRLKTSAGETGDLIGGRFTGNLRTASDALLKMSVETGTSTKELTAGMYMVSSAGYTVAKGGLTVMGVAARGARAEMAPLRDVTNALTTVMRDYNVQPREAARVMNAMTVTVGQGKMAMADFAAAISTVSPLAAQAHISFAELGGAMATLTQHGASAREATFQLAAVIRNLEKPNLQAVKEMDRLGISATDVSQNLGKRGLVGTLDMLTQAIARSMDKKSGQILISALNNSKLAAQNAAIALKHLPPDVQRMAKSFENGTITAKEWAKYVQGLPPLTANLASQFATASKRAHGFSDLLKSGSPLAQSYMDALGRMTGGTNAMRAALQLTGHSLQDTQENVKAVSAAWGQGGGSVKGFSDVQKTLNFQMAQAGQEIHAVAIQLGQMLLPVVTAVVGWLAKHTWAIKALAVILGTVAVAAVVALTAAIWQMNAALLANPITWIVLAVVAAMALVVGAIWYAWTRFAWFRSAVQAVWKAIKVSAEVVWRAIEAIFHRFTQGPLKWLQSQLKVFSNWWHRNGEEVKQVASETWRAVSSVVVTATRIWWDGYLKPTLTIMAGAWKLVWGIVVDALKIAWHYIRDVVTLGIHQVLDIIAIVMDLLTGKWGKAWSNVKKLASDTFKGTIKIIKDFASGFGNLLYDAGRNLIQGLINGIKSMASGAWNTMHDLIQGLRNYLPFSPAKVGPLSGRGDPLLSGMEIANRLATGMTANAHVVSAAADTLAAAGSVGIEGHRPRLTPQQKEAQRVKKLYESAAKKEKRYDREEDEWRRRYNKYKKEYEQHHHSIRYARAMKHVLEEMHKYAKLGAAQHKLYKQYHDEYLKLTTPKKAKPSLHLSGKVLARREYLAAMAAQQSLEAMRRNQYGGWFDGGPSTLGSSHGTVVQHITNVQVKVEGSVRADRDLVETVRKGLAQRSVYNAGNGASVPRRI</sequence>
<evidence type="ECO:0000256" key="1">
    <source>
        <dbReference type="ARBA" id="ARBA00022612"/>
    </source>
</evidence>
<evidence type="ECO:0000259" key="4">
    <source>
        <dbReference type="Pfam" id="PF10145"/>
    </source>
</evidence>
<reference evidence="6" key="1">
    <citation type="journal article" date="2019" name="Int. J. Syst. Evol. Microbiol.">
        <title>The Global Catalogue of Microorganisms (GCM) 10K type strain sequencing project: providing services to taxonomists for standard genome sequencing and annotation.</title>
        <authorList>
            <consortium name="The Broad Institute Genomics Platform"/>
            <consortium name="The Broad Institute Genome Sequencing Center for Infectious Disease"/>
            <person name="Wu L."/>
            <person name="Ma J."/>
        </authorList>
    </citation>
    <scope>NUCLEOTIDE SEQUENCE [LARGE SCALE GENOMIC DNA]</scope>
    <source>
        <strain evidence="6">JCM 17939</strain>
    </source>
</reference>
<dbReference type="EMBL" id="BAABHK010000004">
    <property type="protein sequence ID" value="GAA4626868.1"/>
    <property type="molecule type" value="Genomic_DNA"/>
</dbReference>
<dbReference type="PANTHER" id="PTHR37813:SF1">
    <property type="entry name" value="FELS-2 PROPHAGE PROTEIN"/>
    <property type="match status" value="1"/>
</dbReference>
<dbReference type="Proteomes" id="UP001501442">
    <property type="component" value="Unassembled WGS sequence"/>
</dbReference>